<sequence length="67" mass="8239">MQKIINKLEDVECLWNLKSYDCDRASFQLLRQKKSYHMFKTIFIFARKNCAQNENELSYMLFMENNY</sequence>
<accession>A0A3M7QHF5</accession>
<keyword evidence="2" id="KW-1185">Reference proteome</keyword>
<proteinExistence type="predicted"/>
<dbReference type="AlphaFoldDB" id="A0A3M7QHF5"/>
<comment type="caution">
    <text evidence="1">The sequence shown here is derived from an EMBL/GenBank/DDBJ whole genome shotgun (WGS) entry which is preliminary data.</text>
</comment>
<name>A0A3M7QHF5_BRAPC</name>
<gene>
    <name evidence="1" type="ORF">BpHYR1_010813</name>
</gene>
<protein>
    <submittedName>
        <fullName evidence="1">Uncharacterized protein</fullName>
    </submittedName>
</protein>
<dbReference type="Proteomes" id="UP000276133">
    <property type="component" value="Unassembled WGS sequence"/>
</dbReference>
<organism evidence="1 2">
    <name type="scientific">Brachionus plicatilis</name>
    <name type="common">Marine rotifer</name>
    <name type="synonym">Brachionus muelleri</name>
    <dbReference type="NCBI Taxonomy" id="10195"/>
    <lineage>
        <taxon>Eukaryota</taxon>
        <taxon>Metazoa</taxon>
        <taxon>Spiralia</taxon>
        <taxon>Gnathifera</taxon>
        <taxon>Rotifera</taxon>
        <taxon>Eurotatoria</taxon>
        <taxon>Monogononta</taxon>
        <taxon>Pseudotrocha</taxon>
        <taxon>Ploima</taxon>
        <taxon>Brachionidae</taxon>
        <taxon>Brachionus</taxon>
    </lineage>
</organism>
<evidence type="ECO:0000313" key="1">
    <source>
        <dbReference type="EMBL" id="RNA10405.1"/>
    </source>
</evidence>
<evidence type="ECO:0000313" key="2">
    <source>
        <dbReference type="Proteomes" id="UP000276133"/>
    </source>
</evidence>
<dbReference type="EMBL" id="REGN01006216">
    <property type="protein sequence ID" value="RNA10405.1"/>
    <property type="molecule type" value="Genomic_DNA"/>
</dbReference>
<reference evidence="1 2" key="1">
    <citation type="journal article" date="2018" name="Sci. Rep.">
        <title>Genomic signatures of local adaptation to the degree of environmental predictability in rotifers.</title>
        <authorList>
            <person name="Franch-Gras L."/>
            <person name="Hahn C."/>
            <person name="Garcia-Roger E.M."/>
            <person name="Carmona M.J."/>
            <person name="Serra M."/>
            <person name="Gomez A."/>
        </authorList>
    </citation>
    <scope>NUCLEOTIDE SEQUENCE [LARGE SCALE GENOMIC DNA]</scope>
    <source>
        <strain evidence="1">HYR1</strain>
    </source>
</reference>